<dbReference type="InterPro" id="IPR011598">
    <property type="entry name" value="bHLH_dom"/>
</dbReference>
<evidence type="ECO:0000256" key="3">
    <source>
        <dbReference type="ARBA" id="ARBA00023125"/>
    </source>
</evidence>
<dbReference type="SMART" id="SM00353">
    <property type="entry name" value="HLH"/>
    <property type="match status" value="1"/>
</dbReference>
<dbReference type="PROSITE" id="PS50888">
    <property type="entry name" value="BHLH"/>
    <property type="match status" value="1"/>
</dbReference>
<dbReference type="InterPro" id="IPR045239">
    <property type="entry name" value="bHLH95_bHLH"/>
</dbReference>
<keyword evidence="3" id="KW-0238">DNA-binding</keyword>
<dbReference type="PANTHER" id="PTHR46772">
    <property type="entry name" value="BHLH DOMAIN-CONTAINING PROTEIN"/>
    <property type="match status" value="1"/>
</dbReference>
<feature type="compositionally biased region" description="Polar residues" evidence="7">
    <location>
        <begin position="22"/>
        <end position="31"/>
    </location>
</feature>
<evidence type="ECO:0000256" key="2">
    <source>
        <dbReference type="ARBA" id="ARBA00023015"/>
    </source>
</evidence>
<feature type="coiled-coil region" evidence="6">
    <location>
        <begin position="118"/>
        <end position="148"/>
    </location>
</feature>
<keyword evidence="2" id="KW-0805">Transcription regulation</keyword>
<dbReference type="GO" id="GO:0003677">
    <property type="term" value="F:DNA binding"/>
    <property type="evidence" value="ECO:0007669"/>
    <property type="project" value="UniProtKB-KW"/>
</dbReference>
<evidence type="ECO:0000256" key="7">
    <source>
        <dbReference type="SAM" id="MobiDB-lite"/>
    </source>
</evidence>
<dbReference type="PANTHER" id="PTHR46772:SF8">
    <property type="entry name" value="TRANSCRIPTION FACTOR BHLH95"/>
    <property type="match status" value="1"/>
</dbReference>
<evidence type="ECO:0000256" key="5">
    <source>
        <dbReference type="ARBA" id="ARBA00023242"/>
    </source>
</evidence>
<dbReference type="InterPro" id="IPR044278">
    <property type="entry name" value="BHLH95-like"/>
</dbReference>
<accession>A0AA86S2G0</accession>
<evidence type="ECO:0000256" key="6">
    <source>
        <dbReference type="SAM" id="Coils"/>
    </source>
</evidence>
<evidence type="ECO:0000256" key="4">
    <source>
        <dbReference type="ARBA" id="ARBA00023163"/>
    </source>
</evidence>
<evidence type="ECO:0000313" key="9">
    <source>
        <dbReference type="EMBL" id="CAJ1939495.1"/>
    </source>
</evidence>
<feature type="compositionally biased region" description="Basic and acidic residues" evidence="7">
    <location>
        <begin position="69"/>
        <end position="82"/>
    </location>
</feature>
<keyword evidence="6" id="KW-0175">Coiled coil</keyword>
<dbReference type="Pfam" id="PF00010">
    <property type="entry name" value="HLH"/>
    <property type="match status" value="1"/>
</dbReference>
<reference evidence="9" key="1">
    <citation type="submission" date="2023-10" db="EMBL/GenBank/DDBJ databases">
        <authorList>
            <person name="Domelevo Entfellner J.-B."/>
        </authorList>
    </citation>
    <scope>NUCLEOTIDE SEQUENCE</scope>
</reference>
<comment type="subcellular location">
    <subcellularLocation>
        <location evidence="1">Nucleus</location>
    </subcellularLocation>
</comment>
<keyword evidence="10" id="KW-1185">Reference proteome</keyword>
<dbReference type="Proteomes" id="UP001189624">
    <property type="component" value="Chromosome 3"/>
</dbReference>
<keyword evidence="4" id="KW-0804">Transcription</keyword>
<protein>
    <recommendedName>
        <fullName evidence="8">BHLH domain-containing protein</fullName>
    </recommendedName>
</protein>
<evidence type="ECO:0000256" key="1">
    <source>
        <dbReference type="ARBA" id="ARBA00004123"/>
    </source>
</evidence>
<dbReference type="CDD" id="cd11393">
    <property type="entry name" value="bHLH_AtbHLH_like"/>
    <property type="match status" value="1"/>
</dbReference>
<name>A0AA86S2G0_9FABA</name>
<dbReference type="Gene3D" id="4.10.280.10">
    <property type="entry name" value="Helix-loop-helix DNA-binding domain"/>
    <property type="match status" value="1"/>
</dbReference>
<dbReference type="SUPFAM" id="SSF47459">
    <property type="entry name" value="HLH, helix-loop-helix DNA-binding domain"/>
    <property type="match status" value="1"/>
</dbReference>
<sequence length="280" mass="31416">MALILEDEDFHDMNFLLENHSWDPSNSSANWRESKENTNSKNQKNEKDEALMNKNAIRDPSNVAASGEGKGEKSRESDEHEMHIWTERERRKRMKNMFSSLHAMLPHLPSKVDKSTVVDEAVSYIKNLQETVEKLEKQKQERVQYSTAFGYKSSSSTFVTAQGFSSNNNFSNAMMGASSNALPVSFDKTWTSSNMVLSVCGDEAQFCVCAAHKPGLMSSIAFVLEKYEIELVSANISCIGNGNAIMIQVHGKRASHQFLNANSVEEIYRQAAGEIMLWIA</sequence>
<evidence type="ECO:0000259" key="8">
    <source>
        <dbReference type="PROSITE" id="PS50888"/>
    </source>
</evidence>
<feature type="compositionally biased region" description="Basic and acidic residues" evidence="7">
    <location>
        <begin position="32"/>
        <end position="51"/>
    </location>
</feature>
<gene>
    <name evidence="9" type="ORF">AYBTSS11_LOCUS9167</name>
</gene>
<dbReference type="GO" id="GO:0005634">
    <property type="term" value="C:nucleus"/>
    <property type="evidence" value="ECO:0007669"/>
    <property type="project" value="UniProtKB-SubCell"/>
</dbReference>
<dbReference type="EMBL" id="OY731400">
    <property type="protein sequence ID" value="CAJ1939495.1"/>
    <property type="molecule type" value="Genomic_DNA"/>
</dbReference>
<keyword evidence="5" id="KW-0539">Nucleus</keyword>
<dbReference type="GO" id="GO:0003700">
    <property type="term" value="F:DNA-binding transcription factor activity"/>
    <property type="evidence" value="ECO:0007669"/>
    <property type="project" value="InterPro"/>
</dbReference>
<dbReference type="Gramene" id="rna-AYBTSS11_LOCUS9167">
    <property type="protein sequence ID" value="CAJ1939495.1"/>
    <property type="gene ID" value="gene-AYBTSS11_LOCUS9167"/>
</dbReference>
<proteinExistence type="predicted"/>
<dbReference type="AlphaFoldDB" id="A0AA86S2G0"/>
<evidence type="ECO:0000313" key="10">
    <source>
        <dbReference type="Proteomes" id="UP001189624"/>
    </source>
</evidence>
<organism evidence="9 10">
    <name type="scientific">Sphenostylis stenocarpa</name>
    <dbReference type="NCBI Taxonomy" id="92480"/>
    <lineage>
        <taxon>Eukaryota</taxon>
        <taxon>Viridiplantae</taxon>
        <taxon>Streptophyta</taxon>
        <taxon>Embryophyta</taxon>
        <taxon>Tracheophyta</taxon>
        <taxon>Spermatophyta</taxon>
        <taxon>Magnoliopsida</taxon>
        <taxon>eudicotyledons</taxon>
        <taxon>Gunneridae</taxon>
        <taxon>Pentapetalae</taxon>
        <taxon>rosids</taxon>
        <taxon>fabids</taxon>
        <taxon>Fabales</taxon>
        <taxon>Fabaceae</taxon>
        <taxon>Papilionoideae</taxon>
        <taxon>50 kb inversion clade</taxon>
        <taxon>NPAAA clade</taxon>
        <taxon>indigoferoid/millettioid clade</taxon>
        <taxon>Phaseoleae</taxon>
        <taxon>Sphenostylis</taxon>
    </lineage>
</organism>
<feature type="region of interest" description="Disordered" evidence="7">
    <location>
        <begin position="21"/>
        <end position="82"/>
    </location>
</feature>
<dbReference type="GO" id="GO:0009960">
    <property type="term" value="P:endosperm development"/>
    <property type="evidence" value="ECO:0007669"/>
    <property type="project" value="InterPro"/>
</dbReference>
<feature type="domain" description="BHLH" evidence="8">
    <location>
        <begin position="78"/>
        <end position="128"/>
    </location>
</feature>
<dbReference type="InterPro" id="IPR036638">
    <property type="entry name" value="HLH_DNA-bd_sf"/>
</dbReference>
<dbReference type="GO" id="GO:0046983">
    <property type="term" value="F:protein dimerization activity"/>
    <property type="evidence" value="ECO:0007669"/>
    <property type="project" value="InterPro"/>
</dbReference>